<evidence type="ECO:0000256" key="2">
    <source>
        <dbReference type="SAM" id="SignalP"/>
    </source>
</evidence>
<dbReference type="InterPro" id="IPR011250">
    <property type="entry name" value="OMP/PagP_B-barrel"/>
</dbReference>
<dbReference type="InterPro" id="IPR027385">
    <property type="entry name" value="Beta-barrel_OMP"/>
</dbReference>
<keyword evidence="1 2" id="KW-0732">Signal</keyword>
<dbReference type="Gene3D" id="2.40.160.20">
    <property type="match status" value="1"/>
</dbReference>
<dbReference type="EMBL" id="FUKJ01000447">
    <property type="protein sequence ID" value="SJM95958.1"/>
    <property type="molecule type" value="Genomic_DNA"/>
</dbReference>
<feature type="signal peptide" evidence="2">
    <location>
        <begin position="1"/>
        <end position="26"/>
    </location>
</feature>
<evidence type="ECO:0000256" key="1">
    <source>
        <dbReference type="ARBA" id="ARBA00022729"/>
    </source>
</evidence>
<dbReference type="AlphaFoldDB" id="A0A1R4HI80"/>
<proteinExistence type="predicted"/>
<gene>
    <name evidence="4" type="ORF">CRENPOLYSF2_800005</name>
</gene>
<dbReference type="OrthoDB" id="6195779at2"/>
<reference evidence="5" key="1">
    <citation type="submission" date="2017-02" db="EMBL/GenBank/DDBJ databases">
        <authorList>
            <person name="Daims H."/>
        </authorList>
    </citation>
    <scope>NUCLEOTIDE SEQUENCE [LARGE SCALE GENOMIC DNA]</scope>
</reference>
<sequence>MPFLKKSACLCSLGMVTILLCDAIQADEHKAYVQLNAGAVFAPTNSFTPDAALSSHGLPKITFGYDPGYATGLALGYHLAEQFRLEGELMYQVNAFDNVFVGSFENHLKGERMRAAVLLNAYYDFKNQTPFTPYITAGVGGYHVEFKSDNNYGLRNDFDVAYQVGAGVNYKMSDRFSFDLKYRYFSGADPQLKRIDDRFGKLFDVGDHQLMVGIRIGF</sequence>
<dbReference type="Proteomes" id="UP000195442">
    <property type="component" value="Unassembled WGS sequence"/>
</dbReference>
<dbReference type="Pfam" id="PF13505">
    <property type="entry name" value="OMP_b-brl"/>
    <property type="match status" value="1"/>
</dbReference>
<accession>A0A1R4HI80</accession>
<organism evidence="4 5">
    <name type="scientific">Crenothrix polyspora</name>
    <dbReference type="NCBI Taxonomy" id="360316"/>
    <lineage>
        <taxon>Bacteria</taxon>
        <taxon>Pseudomonadati</taxon>
        <taxon>Pseudomonadota</taxon>
        <taxon>Gammaproteobacteria</taxon>
        <taxon>Methylococcales</taxon>
        <taxon>Crenotrichaceae</taxon>
        <taxon>Crenothrix</taxon>
    </lineage>
</organism>
<evidence type="ECO:0000313" key="4">
    <source>
        <dbReference type="EMBL" id="SJM95958.1"/>
    </source>
</evidence>
<evidence type="ECO:0000313" key="5">
    <source>
        <dbReference type="Proteomes" id="UP000195442"/>
    </source>
</evidence>
<dbReference type="SUPFAM" id="SSF56925">
    <property type="entry name" value="OMPA-like"/>
    <property type="match status" value="1"/>
</dbReference>
<name>A0A1R4HI80_9GAMM</name>
<protein>
    <submittedName>
        <fullName evidence="4">Putative Twin-arginine translocation pathway signal</fullName>
    </submittedName>
</protein>
<evidence type="ECO:0000259" key="3">
    <source>
        <dbReference type="Pfam" id="PF13505"/>
    </source>
</evidence>
<feature type="chain" id="PRO_5013159233" evidence="2">
    <location>
        <begin position="27"/>
        <end position="218"/>
    </location>
</feature>
<feature type="domain" description="Outer membrane protein beta-barrel" evidence="3">
    <location>
        <begin position="26"/>
        <end position="213"/>
    </location>
</feature>
<keyword evidence="5" id="KW-1185">Reference proteome</keyword>